<evidence type="ECO:0008006" key="3">
    <source>
        <dbReference type="Google" id="ProtNLM"/>
    </source>
</evidence>
<dbReference type="EMBL" id="CP081294">
    <property type="protein sequence ID" value="QZD94265.1"/>
    <property type="molecule type" value="Genomic_DNA"/>
</dbReference>
<dbReference type="Proteomes" id="UP000824321">
    <property type="component" value="Chromosome"/>
</dbReference>
<accession>A0ABX8ZZ18</accession>
<reference evidence="1 2" key="1">
    <citation type="submission" date="2021-08" db="EMBL/GenBank/DDBJ databases">
        <title>Comparative Genomics Analysis of the Genus Qipengyuania Reveals Extensive Genetic Diversity and Metabolic Versatility, Including the Description of Fifteen Novel Species.</title>
        <authorList>
            <person name="Liu Y."/>
        </authorList>
    </citation>
    <scope>NUCLEOTIDE SEQUENCE [LARGE SCALE GENOMIC DNA]</scope>
    <source>
        <strain evidence="1 2">1NDH1</strain>
    </source>
</reference>
<organism evidence="1 2">
    <name type="scientific">Qipengyuania gelatinilytica</name>
    <dbReference type="NCBI Taxonomy" id="2867231"/>
    <lineage>
        <taxon>Bacteria</taxon>
        <taxon>Pseudomonadati</taxon>
        <taxon>Pseudomonadota</taxon>
        <taxon>Alphaproteobacteria</taxon>
        <taxon>Sphingomonadales</taxon>
        <taxon>Erythrobacteraceae</taxon>
        <taxon>Qipengyuania</taxon>
    </lineage>
</organism>
<evidence type="ECO:0000313" key="2">
    <source>
        <dbReference type="Proteomes" id="UP000824321"/>
    </source>
</evidence>
<sequence length="548" mass="61214">MSGFPWSVLGIEETREKSAIRKAYSVKLKAMNLDEQVQEYAQLRDARDMALRLAAQPPVQTASFEDDDDDWYDDDWDIGEAARVDQPRFDPEEDFGWEIRPEELSRDALVGDMGDPGVSGDELGFAAPSSPPPPPDGWEDLHAALYPDGQYSAEGLTLEEFRDAEAALDRLIAVAEDGDIAFHDRIDHALSELLASAWPRSAPLVERANQSFRWLGAAGDLDERYALQFLNARLEGMRFHEEVMDAGHPLHKAWVELSQPGKSNILDRLRTKRDDIDRVLFTVRTQFPELEALLDEERVASWEKPANETVSWIIQRLFIIFVIVQALRFCVFDDDRRPDFGAEPEASIEELRKEGLDSASATAFGAGTSFAEVEASDPEFAASFEQFLGPVQGAALYGDPRQFVRQKILFARQSAEFDTLVAIQAQKLDWLQAARKEGGDSCASVLDASFRSGGPGMTQEQLDAEQELARRLLDAKLLNVEPKTGEFSYSVPGWLIDQARGSVGLSREDFVKVMQDPSHSDRCRVQTALISYMLTAPARVPLETLRGL</sequence>
<keyword evidence="2" id="KW-1185">Reference proteome</keyword>
<gene>
    <name evidence="1" type="ORF">K3136_09175</name>
</gene>
<dbReference type="RefSeq" id="WP_221430013.1">
    <property type="nucleotide sequence ID" value="NZ_CP081294.1"/>
</dbReference>
<name>A0ABX8ZZ18_9SPHN</name>
<proteinExistence type="predicted"/>
<protein>
    <recommendedName>
        <fullName evidence="3">J domain-containing protein</fullName>
    </recommendedName>
</protein>
<evidence type="ECO:0000313" key="1">
    <source>
        <dbReference type="EMBL" id="QZD94265.1"/>
    </source>
</evidence>